<dbReference type="NCBIfam" id="TIGR00121">
    <property type="entry name" value="birA_ligase"/>
    <property type="match status" value="1"/>
</dbReference>
<dbReference type="Pfam" id="PF03099">
    <property type="entry name" value="BPL_LplA_LipB"/>
    <property type="match status" value="1"/>
</dbReference>
<evidence type="ECO:0000313" key="4">
    <source>
        <dbReference type="EMBL" id="KAF4613089.1"/>
    </source>
</evidence>
<keyword evidence="5" id="KW-1185">Reference proteome</keyword>
<sequence>MNVLVYAGPEILQVSLNHTLSNLRSILVPHYTVQPITRQALSLEPWQKSCALLVLPRCRTRFVSATNNHIKDFVELGGKCLLLGASATAFPRSGGLGIGASSLTFGQEEGAETPLKFYDKFNNCYINCNEEVDETPSAAVCSLQTSNSITIGAIYHLNDAKLKGFNELKGVSILAKAGDETVGLSMDVSKGRLALWGPSVEYPLDEEPTSSLIAQQLPVEEIGKFDKLRRQLIRTTLSQLGLQIPEEKQSITRPLPQFLTASPSKPDIISRTLEAIAAPQSGEQLTLLKDSNDEFYFYPLQEGPERLQAARKKSETPSDPSAWQPKDIVVCRDGKIPSSDLTPLFDVELYYQTLAALQEKAGLKSSSESWGIGESLLYGEVVTSTQTMLDKNPHLLSNLPTPFLSLASYQLAGRGRGSNVWLSPAGCLQFSLLLRVKLSELPAPKLVFVQYLFSLAVVEACRDDTVLGPKFGEKIKIKWPNDIYASVGMSKDDIRKIGGVLVNTSFSGQSVDLVIGCGLNVLNLPPITSLLQLQADSQASLSMERTAAAIMTKFESMWTTFIETRGSFNSFMSLYLERWLHSDQQVTLTTTTPHTKVRIVGITADHGLLRTIPERAGLSSRVSGVREEDYIDLQPDGNSFDLMANLIKSKS</sequence>
<organism evidence="4 5">
    <name type="scientific">Agrocybe pediades</name>
    <dbReference type="NCBI Taxonomy" id="84607"/>
    <lineage>
        <taxon>Eukaryota</taxon>
        <taxon>Fungi</taxon>
        <taxon>Dikarya</taxon>
        <taxon>Basidiomycota</taxon>
        <taxon>Agaricomycotina</taxon>
        <taxon>Agaricomycetes</taxon>
        <taxon>Agaricomycetidae</taxon>
        <taxon>Agaricales</taxon>
        <taxon>Agaricineae</taxon>
        <taxon>Strophariaceae</taxon>
        <taxon>Agrocybe</taxon>
    </lineage>
</organism>
<feature type="domain" description="BPL/LPL catalytic" evidence="3">
    <location>
        <begin position="361"/>
        <end position="562"/>
    </location>
</feature>
<dbReference type="InterPro" id="IPR019197">
    <property type="entry name" value="Biotin-prot_ligase_N"/>
</dbReference>
<dbReference type="InterPro" id="IPR004408">
    <property type="entry name" value="Biotin_CoA_COase_ligase"/>
</dbReference>
<protein>
    <recommendedName>
        <fullName evidence="3">BPL/LPL catalytic domain-containing protein</fullName>
    </recommendedName>
</protein>
<dbReference type="GO" id="GO:0004077">
    <property type="term" value="F:biotin--[biotin carboxyl-carrier protein] ligase activity"/>
    <property type="evidence" value="ECO:0007669"/>
    <property type="project" value="InterPro"/>
</dbReference>
<dbReference type="PANTHER" id="PTHR12835">
    <property type="entry name" value="BIOTIN PROTEIN LIGASE"/>
    <property type="match status" value="1"/>
</dbReference>
<dbReference type="Gene3D" id="3.30.930.10">
    <property type="entry name" value="Bira Bifunctional Protein, Domain 2"/>
    <property type="match status" value="1"/>
</dbReference>
<name>A0A8H4QLI3_9AGAR</name>
<comment type="similarity">
    <text evidence="1">Belongs to the biotin--protein ligase family.</text>
</comment>
<proteinExistence type="inferred from homology"/>
<dbReference type="PANTHER" id="PTHR12835:SF5">
    <property type="entry name" value="BIOTIN--PROTEIN LIGASE"/>
    <property type="match status" value="1"/>
</dbReference>
<dbReference type="AlphaFoldDB" id="A0A8H4QLI3"/>
<dbReference type="InterPro" id="IPR045864">
    <property type="entry name" value="aa-tRNA-synth_II/BPL/LPL"/>
</dbReference>
<dbReference type="GO" id="GO:0005737">
    <property type="term" value="C:cytoplasm"/>
    <property type="evidence" value="ECO:0007669"/>
    <property type="project" value="TreeGrafter"/>
</dbReference>
<reference evidence="4 5" key="1">
    <citation type="submission" date="2019-12" db="EMBL/GenBank/DDBJ databases">
        <authorList>
            <person name="Floudas D."/>
            <person name="Bentzer J."/>
            <person name="Ahren D."/>
            <person name="Johansson T."/>
            <person name="Persson P."/>
            <person name="Tunlid A."/>
        </authorList>
    </citation>
    <scope>NUCLEOTIDE SEQUENCE [LARGE SCALE GENOMIC DNA]</scope>
    <source>
        <strain evidence="4 5">CBS 102.39</strain>
    </source>
</reference>
<dbReference type="Proteomes" id="UP000521872">
    <property type="component" value="Unassembled WGS sequence"/>
</dbReference>
<evidence type="ECO:0000313" key="5">
    <source>
        <dbReference type="Proteomes" id="UP000521872"/>
    </source>
</evidence>
<dbReference type="EMBL" id="JAACJL010000046">
    <property type="protein sequence ID" value="KAF4613089.1"/>
    <property type="molecule type" value="Genomic_DNA"/>
</dbReference>
<gene>
    <name evidence="4" type="ORF">D9613_011042</name>
</gene>
<evidence type="ECO:0000259" key="3">
    <source>
        <dbReference type="PROSITE" id="PS51733"/>
    </source>
</evidence>
<evidence type="ECO:0000256" key="1">
    <source>
        <dbReference type="ARBA" id="ARBA00009934"/>
    </source>
</evidence>
<keyword evidence="2" id="KW-0436">Ligase</keyword>
<dbReference type="SUPFAM" id="SSF55681">
    <property type="entry name" value="Class II aaRS and biotin synthetases"/>
    <property type="match status" value="1"/>
</dbReference>
<accession>A0A8H4QLI3</accession>
<dbReference type="PROSITE" id="PS51733">
    <property type="entry name" value="BPL_LPL_CATALYTIC"/>
    <property type="match status" value="1"/>
</dbReference>
<comment type="caution">
    <text evidence="4">The sequence shown here is derived from an EMBL/GenBank/DDBJ whole genome shotgun (WGS) entry which is preliminary data.</text>
</comment>
<dbReference type="Pfam" id="PF09825">
    <property type="entry name" value="BPL_N"/>
    <property type="match status" value="1"/>
</dbReference>
<dbReference type="InterPro" id="IPR004143">
    <property type="entry name" value="BPL_LPL_catalytic"/>
</dbReference>
<dbReference type="CDD" id="cd16442">
    <property type="entry name" value="BPL"/>
    <property type="match status" value="1"/>
</dbReference>
<evidence type="ECO:0000256" key="2">
    <source>
        <dbReference type="ARBA" id="ARBA00022598"/>
    </source>
</evidence>